<dbReference type="PANTHER" id="PTHR33175">
    <property type="entry name" value="DNA-BINDING PROTEIN HU"/>
    <property type="match status" value="1"/>
</dbReference>
<dbReference type="Pfam" id="PF00216">
    <property type="entry name" value="Bac_DNA_binding"/>
    <property type="match status" value="1"/>
</dbReference>
<proteinExistence type="inferred from homology"/>
<evidence type="ECO:0000256" key="3">
    <source>
        <dbReference type="ARBA" id="ARBA00023125"/>
    </source>
</evidence>
<evidence type="ECO:0000256" key="2">
    <source>
        <dbReference type="ARBA" id="ARBA00023067"/>
    </source>
</evidence>
<name>A0A0F5ISL3_9BACT</name>
<dbReference type="Gene3D" id="4.10.520.10">
    <property type="entry name" value="IHF-like DNA-binding proteins"/>
    <property type="match status" value="1"/>
</dbReference>
<dbReference type="STRING" id="1203610.HMPREF1536_04705"/>
<evidence type="ECO:0008006" key="7">
    <source>
        <dbReference type="Google" id="ProtNLM"/>
    </source>
</evidence>
<dbReference type="InterPro" id="IPR010992">
    <property type="entry name" value="IHF-like_DNA-bd_dom_sf"/>
</dbReference>
<evidence type="ECO:0000313" key="6">
    <source>
        <dbReference type="Proteomes" id="UP000033035"/>
    </source>
</evidence>
<dbReference type="GO" id="GO:0003677">
    <property type="term" value="F:DNA binding"/>
    <property type="evidence" value="ECO:0007669"/>
    <property type="project" value="UniProtKB-KW"/>
</dbReference>
<dbReference type="PRINTS" id="PR01727">
    <property type="entry name" value="DNABINDINGHU"/>
</dbReference>
<dbReference type="RefSeq" id="WP_028728828.1">
    <property type="nucleotide sequence ID" value="NZ_AUAE01000038.1"/>
</dbReference>
<evidence type="ECO:0000256" key="4">
    <source>
        <dbReference type="RuleBase" id="RU003939"/>
    </source>
</evidence>
<dbReference type="PATRIC" id="fig|1203610.3.peg.4797"/>
<dbReference type="InterPro" id="IPR000119">
    <property type="entry name" value="Hist_DNA-bd"/>
</dbReference>
<dbReference type="SUPFAM" id="SSF47729">
    <property type="entry name" value="IHF-like DNA-binding proteins"/>
    <property type="match status" value="1"/>
</dbReference>
<protein>
    <recommendedName>
        <fullName evidence="7">HU family DNA-binding protein</fullName>
    </recommendedName>
</protein>
<comment type="caution">
    <text evidence="5">The sequence shown here is derived from an EMBL/GenBank/DDBJ whole genome shotgun (WGS) entry which is preliminary data.</text>
</comment>
<dbReference type="CDD" id="cd13832">
    <property type="entry name" value="IHF"/>
    <property type="match status" value="1"/>
</dbReference>
<sequence length="92" mass="10448">MNKTELAKEIASRMSTTVSETLQFLNTMNEVVSETISQNESVMLQNFGQYMPWKQVARPGRNPRTGEDCMISKRISVKFKPGKGLIKKLNPQ</sequence>
<dbReference type="GO" id="GO:0030261">
    <property type="term" value="P:chromosome condensation"/>
    <property type="evidence" value="ECO:0007669"/>
    <property type="project" value="UniProtKB-KW"/>
</dbReference>
<evidence type="ECO:0000256" key="1">
    <source>
        <dbReference type="ARBA" id="ARBA00010529"/>
    </source>
</evidence>
<organism evidence="5 6">
    <name type="scientific">Parabacteroides gordonii MS-1 = DSM 23371</name>
    <dbReference type="NCBI Taxonomy" id="1203610"/>
    <lineage>
        <taxon>Bacteria</taxon>
        <taxon>Pseudomonadati</taxon>
        <taxon>Bacteroidota</taxon>
        <taxon>Bacteroidia</taxon>
        <taxon>Bacteroidales</taxon>
        <taxon>Tannerellaceae</taxon>
        <taxon>Parabacteroides</taxon>
    </lineage>
</organism>
<keyword evidence="2" id="KW-0226">DNA condensation</keyword>
<reference evidence="5 6" key="1">
    <citation type="submission" date="2013-04" db="EMBL/GenBank/DDBJ databases">
        <title>The Genome Sequence of Parabacteroides gordonii DSM 23371.</title>
        <authorList>
            <consortium name="The Broad Institute Genomics Platform"/>
            <person name="Earl A."/>
            <person name="Ward D."/>
            <person name="Feldgarden M."/>
            <person name="Gevers D."/>
            <person name="Martens E."/>
            <person name="Sakamoto M."/>
            <person name="Benno Y."/>
            <person name="Suzuki N."/>
            <person name="Matsunaga N."/>
            <person name="Koshihara K."/>
            <person name="Seki M."/>
            <person name="Komiya H."/>
            <person name="Walker B."/>
            <person name="Young S."/>
            <person name="Zeng Q."/>
            <person name="Gargeya S."/>
            <person name="Fitzgerald M."/>
            <person name="Haas B."/>
            <person name="Abouelleil A."/>
            <person name="Allen A.W."/>
            <person name="Alvarado L."/>
            <person name="Arachchi H.M."/>
            <person name="Berlin A.M."/>
            <person name="Chapman S.B."/>
            <person name="Gainer-Dewar J."/>
            <person name="Goldberg J."/>
            <person name="Griggs A."/>
            <person name="Gujja S."/>
            <person name="Hansen M."/>
            <person name="Howarth C."/>
            <person name="Imamovic A."/>
            <person name="Ireland A."/>
            <person name="Larimer J."/>
            <person name="McCowan C."/>
            <person name="Murphy C."/>
            <person name="Pearson M."/>
            <person name="Poon T.W."/>
            <person name="Priest M."/>
            <person name="Roberts A."/>
            <person name="Saif S."/>
            <person name="Shea T."/>
            <person name="Sisk P."/>
            <person name="Sykes S."/>
            <person name="Wortman J."/>
            <person name="Nusbaum C."/>
            <person name="Birren B."/>
        </authorList>
    </citation>
    <scope>NUCLEOTIDE SEQUENCE [LARGE SCALE GENOMIC DNA]</scope>
    <source>
        <strain evidence="5 6">MS-1</strain>
    </source>
</reference>
<dbReference type="PANTHER" id="PTHR33175:SF3">
    <property type="entry name" value="DNA-BINDING PROTEIN HU-BETA"/>
    <property type="match status" value="1"/>
</dbReference>
<dbReference type="SMART" id="SM00411">
    <property type="entry name" value="BHL"/>
    <property type="match status" value="1"/>
</dbReference>
<dbReference type="AlphaFoldDB" id="A0A0F5ISL3"/>
<keyword evidence="3" id="KW-0238">DNA-binding</keyword>
<dbReference type="EMBL" id="AQHW01000026">
    <property type="protein sequence ID" value="KKB48544.1"/>
    <property type="molecule type" value="Genomic_DNA"/>
</dbReference>
<evidence type="ECO:0000313" key="5">
    <source>
        <dbReference type="EMBL" id="KKB48544.1"/>
    </source>
</evidence>
<dbReference type="HOGENOM" id="CLU_105066_3_3_10"/>
<dbReference type="Proteomes" id="UP000033035">
    <property type="component" value="Unassembled WGS sequence"/>
</dbReference>
<accession>A0A0F5ISL3</accession>
<comment type="similarity">
    <text evidence="1 4">Belongs to the bacterial histone-like protein family.</text>
</comment>
<gene>
    <name evidence="5" type="ORF">HMPREF1536_04705</name>
</gene>
<keyword evidence="6" id="KW-1185">Reference proteome</keyword>
<dbReference type="GO" id="GO:0030527">
    <property type="term" value="F:structural constituent of chromatin"/>
    <property type="evidence" value="ECO:0007669"/>
    <property type="project" value="InterPro"/>
</dbReference>
<dbReference type="GO" id="GO:0005829">
    <property type="term" value="C:cytosol"/>
    <property type="evidence" value="ECO:0007669"/>
    <property type="project" value="TreeGrafter"/>
</dbReference>